<evidence type="ECO:0000259" key="5">
    <source>
        <dbReference type="Pfam" id="PF00149"/>
    </source>
</evidence>
<feature type="region of interest" description="Disordered" evidence="3">
    <location>
        <begin position="629"/>
        <end position="652"/>
    </location>
</feature>
<feature type="domain" description="Calcineurin-like phosphoesterase" evidence="5">
    <location>
        <begin position="43"/>
        <end position="252"/>
    </location>
</feature>
<reference evidence="7 8" key="1">
    <citation type="submission" date="2019-04" db="EMBL/GenBank/DDBJ databases">
        <title>Corynebacterium endometrii sp. nov., isolated from the uterus of a cow with endometritis.</title>
        <authorList>
            <person name="Ballas P."/>
            <person name="Ruckert C."/>
            <person name="Wagener K."/>
            <person name="Drillich M."/>
            <person name="Kaempfer P."/>
            <person name="Busse H.-J."/>
            <person name="Ehling-Schulz M."/>
        </authorList>
    </citation>
    <scope>NUCLEOTIDE SEQUENCE [LARGE SCALE GENOMIC DNA]</scope>
    <source>
        <strain evidence="7 8">LMM-1653</strain>
    </source>
</reference>
<dbReference type="InterPro" id="IPR006179">
    <property type="entry name" value="5_nucleotidase/apyrase"/>
</dbReference>
<proteinExistence type="inferred from homology"/>
<dbReference type="InterPro" id="IPR004843">
    <property type="entry name" value="Calcineurin-like_PHP"/>
</dbReference>
<dbReference type="GO" id="GO:0008768">
    <property type="term" value="F:UDP-sugar diphosphatase activity"/>
    <property type="evidence" value="ECO:0007669"/>
    <property type="project" value="TreeGrafter"/>
</dbReference>
<dbReference type="GO" id="GO:0009166">
    <property type="term" value="P:nucleotide catabolic process"/>
    <property type="evidence" value="ECO:0007669"/>
    <property type="project" value="InterPro"/>
</dbReference>
<feature type="chain" id="PRO_5021040580" evidence="2">
    <location>
        <begin position="34"/>
        <end position="695"/>
    </location>
</feature>
<dbReference type="SUPFAM" id="SSF55816">
    <property type="entry name" value="5'-nucleotidase (syn. UDP-sugar hydrolase), C-terminal domain"/>
    <property type="match status" value="1"/>
</dbReference>
<dbReference type="RefSeq" id="WP_136140227.1">
    <property type="nucleotide sequence ID" value="NZ_CP039247.1"/>
</dbReference>
<dbReference type="InterPro" id="IPR029052">
    <property type="entry name" value="Metallo-depent_PP-like"/>
</dbReference>
<keyword evidence="2 7" id="KW-0378">Hydrolase</keyword>
<gene>
    <name evidence="7" type="primary">yhcR</name>
    <name evidence="7" type="ORF">CENDO_00110</name>
</gene>
<evidence type="ECO:0000256" key="3">
    <source>
        <dbReference type="SAM" id="MobiDB-lite"/>
    </source>
</evidence>
<dbReference type="Gene3D" id="3.60.21.10">
    <property type="match status" value="1"/>
</dbReference>
<dbReference type="PANTHER" id="PTHR11575:SF24">
    <property type="entry name" value="5'-NUCLEOTIDASE"/>
    <property type="match status" value="1"/>
</dbReference>
<keyword evidence="2" id="KW-0547">Nucleotide-binding</keyword>
<evidence type="ECO:0000256" key="4">
    <source>
        <dbReference type="SAM" id="Phobius"/>
    </source>
</evidence>
<dbReference type="GO" id="GO:0030288">
    <property type="term" value="C:outer membrane-bounded periplasmic space"/>
    <property type="evidence" value="ECO:0007669"/>
    <property type="project" value="TreeGrafter"/>
</dbReference>
<dbReference type="PANTHER" id="PTHR11575">
    <property type="entry name" value="5'-NUCLEOTIDASE-RELATED"/>
    <property type="match status" value="1"/>
</dbReference>
<feature type="transmembrane region" description="Helical" evidence="4">
    <location>
        <begin position="654"/>
        <end position="674"/>
    </location>
</feature>
<keyword evidence="8" id="KW-1185">Reference proteome</keyword>
<dbReference type="EC" id="3.1.31.-" evidence="7"/>
<evidence type="ECO:0000256" key="1">
    <source>
        <dbReference type="ARBA" id="ARBA00022729"/>
    </source>
</evidence>
<evidence type="ECO:0000313" key="8">
    <source>
        <dbReference type="Proteomes" id="UP000296352"/>
    </source>
</evidence>
<dbReference type="Proteomes" id="UP000296352">
    <property type="component" value="Chromosome"/>
</dbReference>
<dbReference type="Pfam" id="PF00149">
    <property type="entry name" value="Metallophos"/>
    <property type="match status" value="1"/>
</dbReference>
<feature type="domain" description="5'-Nucleotidase C-terminal" evidence="6">
    <location>
        <begin position="333"/>
        <end position="497"/>
    </location>
</feature>
<dbReference type="PRINTS" id="PR01607">
    <property type="entry name" value="APYRASEFAMLY"/>
</dbReference>
<evidence type="ECO:0000256" key="2">
    <source>
        <dbReference type="RuleBase" id="RU362119"/>
    </source>
</evidence>
<dbReference type="GO" id="GO:0008253">
    <property type="term" value="F:5'-nucleotidase activity"/>
    <property type="evidence" value="ECO:0007669"/>
    <property type="project" value="TreeGrafter"/>
</dbReference>
<keyword evidence="4" id="KW-0812">Transmembrane</keyword>
<protein>
    <submittedName>
        <fullName evidence="7">Endonuclease YhcR</fullName>
        <ecNumber evidence="7">3.1.31.-</ecNumber>
    </submittedName>
</protein>
<feature type="signal peptide" evidence="2">
    <location>
        <begin position="1"/>
        <end position="33"/>
    </location>
</feature>
<dbReference type="EMBL" id="CP039247">
    <property type="protein sequence ID" value="QCB27333.1"/>
    <property type="molecule type" value="Genomic_DNA"/>
</dbReference>
<dbReference type="AlphaFoldDB" id="A0A4P7QDA8"/>
<dbReference type="KEGG" id="cee:CENDO_00110"/>
<comment type="similarity">
    <text evidence="2">Belongs to the 5'-nucleotidase family.</text>
</comment>
<keyword evidence="1 2" id="KW-0732">Signal</keyword>
<dbReference type="Gene3D" id="3.90.780.10">
    <property type="entry name" value="5'-Nucleotidase, C-terminal domain"/>
    <property type="match status" value="1"/>
</dbReference>
<dbReference type="OrthoDB" id="1016457at2"/>
<dbReference type="GO" id="GO:0004519">
    <property type="term" value="F:endonuclease activity"/>
    <property type="evidence" value="ECO:0007669"/>
    <property type="project" value="UniProtKB-KW"/>
</dbReference>
<dbReference type="Pfam" id="PF02872">
    <property type="entry name" value="5_nucleotid_C"/>
    <property type="match status" value="1"/>
</dbReference>
<organism evidence="7 8">
    <name type="scientific">Corynebacterium endometrii</name>
    <dbReference type="NCBI Taxonomy" id="2488819"/>
    <lineage>
        <taxon>Bacteria</taxon>
        <taxon>Bacillati</taxon>
        <taxon>Actinomycetota</taxon>
        <taxon>Actinomycetes</taxon>
        <taxon>Mycobacteriales</taxon>
        <taxon>Corynebacteriaceae</taxon>
        <taxon>Corynebacterium</taxon>
    </lineage>
</organism>
<sequence precursor="true">MSFSSRRHRRSRTPLAIVTALGTAATFTPAAFAQTGEQVTFSVTNFTDLHGHLETQIGGEEPAAAGTEMGAAHLAALIKKVNEGQEYNLTTSGDNVGGSAFVSALSEDQYTLDALNAMGVDASAVGNHEFDKGFADITDRIQRASAYPILGANVFHTDGTPALPASHVEDIDGVKVGYVGAVTSQTVQKVSPSALEGIQITDPVEATNAEASRLKESGEADVVIALFHEDAADFAQQFNADVDILFGGDSHAKSAGTVERQDALPLHWAQGWEYGKLLNDADITYDLDADRLVDVKITQYDATAAESLTPDPAVEAIVSQAQAEAAELGQQVVATLEHPLTRGSDEGAKSGSNRGVESTANNYIAESARWAMSAQIGQEVDLGMMNAGGVRADIPAGDVTYEQVLTAQPFGNNIGYTTLTGADIIEALEAQWQPGAERTRLALGLSPSVSYAFDPSAEQGSRIISATINGEPIDPDREYTVAASTFLLEGGDGFTSLANGTMTDVGLLDVTALVDYMASEDSALPTAQTAVGVQAPKEVTAGEKVTVSLSSLNYTSEGEPMATTAAVALGSATGEAAIDNAAQEGDEQLNHRGRATVELTVPKALEGEQEFVITTDQGTKVTVPVTVLPASGATPDAPSSSSGSDSESDSGSSAGAAVGIAAAIAAVIALVISFSGNLPAPLRDALEQLKAAANL</sequence>
<accession>A0A4P7QDA8</accession>
<name>A0A4P7QDA8_9CORY</name>
<keyword evidence="7" id="KW-0540">Nuclease</keyword>
<dbReference type="SUPFAM" id="SSF56300">
    <property type="entry name" value="Metallo-dependent phosphatases"/>
    <property type="match status" value="1"/>
</dbReference>
<keyword evidence="4" id="KW-0472">Membrane</keyword>
<evidence type="ECO:0000313" key="7">
    <source>
        <dbReference type="EMBL" id="QCB27333.1"/>
    </source>
</evidence>
<dbReference type="InterPro" id="IPR036907">
    <property type="entry name" value="5'-Nucleotdase_C_sf"/>
</dbReference>
<keyword evidence="4" id="KW-1133">Transmembrane helix</keyword>
<evidence type="ECO:0000259" key="6">
    <source>
        <dbReference type="Pfam" id="PF02872"/>
    </source>
</evidence>
<dbReference type="InterPro" id="IPR008334">
    <property type="entry name" value="5'-Nucleotdase_C"/>
</dbReference>
<dbReference type="GO" id="GO:0000166">
    <property type="term" value="F:nucleotide binding"/>
    <property type="evidence" value="ECO:0007669"/>
    <property type="project" value="UniProtKB-KW"/>
</dbReference>
<keyword evidence="7" id="KW-0255">Endonuclease</keyword>